<feature type="region of interest" description="Disordered" evidence="10">
    <location>
        <begin position="37"/>
        <end position="143"/>
    </location>
</feature>
<feature type="compositionally biased region" description="Acidic residues" evidence="10">
    <location>
        <begin position="113"/>
        <end position="143"/>
    </location>
</feature>
<comment type="pathway">
    <text evidence="2">Protein modification; protein ubiquitination.</text>
</comment>
<dbReference type="InterPro" id="IPR004331">
    <property type="entry name" value="SPX_dom"/>
</dbReference>
<dbReference type="InterPro" id="IPR027370">
    <property type="entry name" value="Znf-RING_euk"/>
</dbReference>
<keyword evidence="8" id="KW-0862">Zinc</keyword>
<dbReference type="Pfam" id="PF13445">
    <property type="entry name" value="zf-RING_UBOX"/>
    <property type="match status" value="1"/>
</dbReference>
<evidence type="ECO:0000313" key="13">
    <source>
        <dbReference type="EMBL" id="CAD8439830.1"/>
    </source>
</evidence>
<dbReference type="SUPFAM" id="SSF57850">
    <property type="entry name" value="RING/U-box"/>
    <property type="match status" value="1"/>
</dbReference>
<keyword evidence="6 9" id="KW-0863">Zinc-finger</keyword>
<feature type="domain" description="SPX" evidence="12">
    <location>
        <begin position="1"/>
        <end position="284"/>
    </location>
</feature>
<dbReference type="PANTHER" id="PTHR46764:SF2">
    <property type="entry name" value="E3 UBIQUITIN-PROTEIN LIGASE BAH1-LIKE-RELATED"/>
    <property type="match status" value="1"/>
</dbReference>
<evidence type="ECO:0000256" key="2">
    <source>
        <dbReference type="ARBA" id="ARBA00004906"/>
    </source>
</evidence>
<accession>A0A7S0D150</accession>
<dbReference type="GO" id="GO:0008270">
    <property type="term" value="F:zinc ion binding"/>
    <property type="evidence" value="ECO:0007669"/>
    <property type="project" value="UniProtKB-KW"/>
</dbReference>
<dbReference type="InterPro" id="IPR001841">
    <property type="entry name" value="Znf_RING"/>
</dbReference>
<feature type="compositionally biased region" description="Low complexity" evidence="10">
    <location>
        <begin position="337"/>
        <end position="350"/>
    </location>
</feature>
<comment type="catalytic activity">
    <reaction evidence="1">
        <text>S-ubiquitinyl-[E2 ubiquitin-conjugating enzyme]-L-cysteine + [acceptor protein]-L-lysine = [E2 ubiquitin-conjugating enzyme]-L-cysteine + N(6)-ubiquitinyl-[acceptor protein]-L-lysine.</text>
        <dbReference type="EC" id="2.3.2.27"/>
    </reaction>
</comment>
<dbReference type="PROSITE" id="PS00518">
    <property type="entry name" value="ZF_RING_1"/>
    <property type="match status" value="1"/>
</dbReference>
<dbReference type="GO" id="GO:0016567">
    <property type="term" value="P:protein ubiquitination"/>
    <property type="evidence" value="ECO:0007669"/>
    <property type="project" value="UniProtKB-UniPathway"/>
</dbReference>
<dbReference type="EMBL" id="HBEN01007295">
    <property type="protein sequence ID" value="CAD8439830.1"/>
    <property type="molecule type" value="Transcribed_RNA"/>
</dbReference>
<evidence type="ECO:0000259" key="11">
    <source>
        <dbReference type="PROSITE" id="PS50089"/>
    </source>
</evidence>
<dbReference type="SMART" id="SM00184">
    <property type="entry name" value="RING"/>
    <property type="match status" value="1"/>
</dbReference>
<name>A0A7S0D150_MICPS</name>
<proteinExistence type="predicted"/>
<organism evidence="13">
    <name type="scientific">Micromonas pusilla</name>
    <name type="common">Picoplanktonic green alga</name>
    <name type="synonym">Chromulina pusilla</name>
    <dbReference type="NCBI Taxonomy" id="38833"/>
    <lineage>
        <taxon>Eukaryota</taxon>
        <taxon>Viridiplantae</taxon>
        <taxon>Chlorophyta</taxon>
        <taxon>Mamiellophyceae</taxon>
        <taxon>Mamiellales</taxon>
        <taxon>Mamiellaceae</taxon>
        <taxon>Micromonas</taxon>
    </lineage>
</organism>
<dbReference type="InterPro" id="IPR013083">
    <property type="entry name" value="Znf_RING/FYVE/PHD"/>
</dbReference>
<protein>
    <recommendedName>
        <fullName evidence="3">RING-type E3 ubiquitin transferase</fullName>
        <ecNumber evidence="3">2.3.2.27</ecNumber>
    </recommendedName>
</protein>
<dbReference type="InterPro" id="IPR017907">
    <property type="entry name" value="Znf_RING_CS"/>
</dbReference>
<evidence type="ECO:0000256" key="10">
    <source>
        <dbReference type="SAM" id="MobiDB-lite"/>
    </source>
</evidence>
<feature type="compositionally biased region" description="Basic and acidic residues" evidence="10">
    <location>
        <begin position="58"/>
        <end position="68"/>
    </location>
</feature>
<dbReference type="Gene3D" id="3.30.40.10">
    <property type="entry name" value="Zinc/RING finger domain, C3HC4 (zinc finger)"/>
    <property type="match status" value="1"/>
</dbReference>
<dbReference type="GO" id="GO:0061630">
    <property type="term" value="F:ubiquitin protein ligase activity"/>
    <property type="evidence" value="ECO:0007669"/>
    <property type="project" value="UniProtKB-EC"/>
</dbReference>
<sequence>MKFGKQFHYERVASGPLADALPWIDYGRLKKLRRCTCGGADEATSESRDPTGPGDDAGSPREVHRGEDVSVSASNDGAPTSDAGTDDPNARRSTRASGPTSPADAAGERETSETNDDENENENQNENQNENESEADSEENDDGACERCASAFYAELEREMAAASKAYFGWTLKILTRAPLGGKSHKSGVYKKSLGGSILNRSSFRGFPCAPPLYRRELTPSVRLGTRFVEASQDAPDLKGLHIDATTEARECLRWAELNATALRKILKKWDKTNVSSRGRKALAAYWKKSEYQMLHSPVTMELRAVAGMLTEGEDGPVWDTSLRNEKEDTENDAPRSFGTYPSSSFGSGSEMEGLDVSAFDAERRNAVDARLASQDQPTCGVCLDTLYKPVGLECGHVFCRDCLLRAAGVLDHRGTSIAVSLRGRQTVSRVAAGEAALEPVSWRERDKCPECRHEGVFLTSTRLRHVEACIKRLDPEGHAARRAESKRAWRDATKFAWGHVPKAVADALKNPSGSSAVLSVASFVVGVVVAVVAL</sequence>
<keyword evidence="7" id="KW-0833">Ubl conjugation pathway</keyword>
<dbReference type="AlphaFoldDB" id="A0A7S0D150"/>
<keyword evidence="4" id="KW-0808">Transferase</keyword>
<dbReference type="EC" id="2.3.2.27" evidence="3"/>
<evidence type="ECO:0000256" key="9">
    <source>
        <dbReference type="PROSITE-ProRule" id="PRU00175"/>
    </source>
</evidence>
<dbReference type="PANTHER" id="PTHR46764">
    <property type="entry name" value="E3 UBIQUITIN-PROTEIN LIGASE BAH1"/>
    <property type="match status" value="1"/>
</dbReference>
<gene>
    <name evidence="13" type="ORF">MSP1401_LOCUS5975</name>
</gene>
<feature type="region of interest" description="Disordered" evidence="10">
    <location>
        <begin position="316"/>
        <end position="351"/>
    </location>
</feature>
<keyword evidence="5" id="KW-0479">Metal-binding</keyword>
<dbReference type="UniPathway" id="UPA00143"/>
<evidence type="ECO:0000256" key="4">
    <source>
        <dbReference type="ARBA" id="ARBA00022679"/>
    </source>
</evidence>
<evidence type="ECO:0000256" key="1">
    <source>
        <dbReference type="ARBA" id="ARBA00000900"/>
    </source>
</evidence>
<dbReference type="InterPro" id="IPR033326">
    <property type="entry name" value="BAH1"/>
</dbReference>
<dbReference type="PROSITE" id="PS51382">
    <property type="entry name" value="SPX"/>
    <property type="match status" value="1"/>
</dbReference>
<feature type="domain" description="RING-type" evidence="11">
    <location>
        <begin position="380"/>
        <end position="453"/>
    </location>
</feature>
<evidence type="ECO:0000256" key="8">
    <source>
        <dbReference type="ARBA" id="ARBA00022833"/>
    </source>
</evidence>
<evidence type="ECO:0000256" key="6">
    <source>
        <dbReference type="ARBA" id="ARBA00022771"/>
    </source>
</evidence>
<evidence type="ECO:0000259" key="12">
    <source>
        <dbReference type="PROSITE" id="PS51382"/>
    </source>
</evidence>
<dbReference type="PROSITE" id="PS50089">
    <property type="entry name" value="ZF_RING_2"/>
    <property type="match status" value="1"/>
</dbReference>
<evidence type="ECO:0000256" key="7">
    <source>
        <dbReference type="ARBA" id="ARBA00022786"/>
    </source>
</evidence>
<reference evidence="13" key="1">
    <citation type="submission" date="2021-01" db="EMBL/GenBank/DDBJ databases">
        <authorList>
            <person name="Corre E."/>
            <person name="Pelletier E."/>
            <person name="Niang G."/>
            <person name="Scheremetjew M."/>
            <person name="Finn R."/>
            <person name="Kale V."/>
            <person name="Holt S."/>
            <person name="Cochrane G."/>
            <person name="Meng A."/>
            <person name="Brown T."/>
            <person name="Cohen L."/>
        </authorList>
    </citation>
    <scope>NUCLEOTIDE SEQUENCE</scope>
    <source>
        <strain evidence="13">CCAC1681</strain>
    </source>
</reference>
<evidence type="ECO:0000256" key="3">
    <source>
        <dbReference type="ARBA" id="ARBA00012483"/>
    </source>
</evidence>
<evidence type="ECO:0000256" key="5">
    <source>
        <dbReference type="ARBA" id="ARBA00022723"/>
    </source>
</evidence>